<dbReference type="InterPro" id="IPR006121">
    <property type="entry name" value="HMA_dom"/>
</dbReference>
<dbReference type="Gene3D" id="3.30.70.100">
    <property type="match status" value="1"/>
</dbReference>
<dbReference type="PROSITE" id="PS01047">
    <property type="entry name" value="HMA_1"/>
    <property type="match status" value="1"/>
</dbReference>
<name>A0A2V3INF9_9FLOR</name>
<sequence>MSESAPKSDTHVETHDTAADNSCEADVKTMAHELSRDAKQAENDDPAEKTGLGSVSLRSISLHVEGMACSSCADSVKAALSGLEHATHIIVDVESGVATLRLAGDADEAVQALRSQGMGATVLV</sequence>
<feature type="compositionally biased region" description="Basic and acidic residues" evidence="2">
    <location>
        <begin position="1"/>
        <end position="18"/>
    </location>
</feature>
<dbReference type="InterPro" id="IPR036163">
    <property type="entry name" value="HMA_dom_sf"/>
</dbReference>
<dbReference type="EMBL" id="NBIV01000154">
    <property type="protein sequence ID" value="PXF42660.1"/>
    <property type="molecule type" value="Genomic_DNA"/>
</dbReference>
<dbReference type="Pfam" id="PF00403">
    <property type="entry name" value="HMA"/>
    <property type="match status" value="1"/>
</dbReference>
<protein>
    <recommendedName>
        <fullName evidence="3">HMA domain-containing protein</fullName>
    </recommendedName>
</protein>
<dbReference type="Proteomes" id="UP000247409">
    <property type="component" value="Unassembled WGS sequence"/>
</dbReference>
<organism evidence="4 5">
    <name type="scientific">Gracilariopsis chorda</name>
    <dbReference type="NCBI Taxonomy" id="448386"/>
    <lineage>
        <taxon>Eukaryota</taxon>
        <taxon>Rhodophyta</taxon>
        <taxon>Florideophyceae</taxon>
        <taxon>Rhodymeniophycidae</taxon>
        <taxon>Gracilariales</taxon>
        <taxon>Gracilariaceae</taxon>
        <taxon>Gracilariopsis</taxon>
    </lineage>
</organism>
<dbReference type="PROSITE" id="PS50846">
    <property type="entry name" value="HMA_2"/>
    <property type="match status" value="1"/>
</dbReference>
<feature type="compositionally biased region" description="Basic and acidic residues" evidence="2">
    <location>
        <begin position="25"/>
        <end position="48"/>
    </location>
</feature>
<dbReference type="CDD" id="cd00371">
    <property type="entry name" value="HMA"/>
    <property type="match status" value="1"/>
</dbReference>
<feature type="domain" description="HMA" evidence="3">
    <location>
        <begin position="58"/>
        <end position="121"/>
    </location>
</feature>
<dbReference type="SUPFAM" id="SSF55008">
    <property type="entry name" value="HMA, heavy metal-associated domain"/>
    <property type="match status" value="1"/>
</dbReference>
<accession>A0A2V3INF9</accession>
<dbReference type="AlphaFoldDB" id="A0A2V3INF9"/>
<evidence type="ECO:0000313" key="4">
    <source>
        <dbReference type="EMBL" id="PXF42660.1"/>
    </source>
</evidence>
<dbReference type="InterPro" id="IPR017969">
    <property type="entry name" value="Heavy-metal-associated_CS"/>
</dbReference>
<dbReference type="GO" id="GO:0046872">
    <property type="term" value="F:metal ion binding"/>
    <property type="evidence" value="ECO:0007669"/>
    <property type="project" value="UniProtKB-KW"/>
</dbReference>
<keyword evidence="1" id="KW-0479">Metal-binding</keyword>
<reference evidence="4 5" key="1">
    <citation type="journal article" date="2018" name="Mol. Biol. Evol.">
        <title>Analysis of the draft genome of the red seaweed Gracilariopsis chorda provides insights into genome size evolution in Rhodophyta.</title>
        <authorList>
            <person name="Lee J."/>
            <person name="Yang E.C."/>
            <person name="Graf L."/>
            <person name="Yang J.H."/>
            <person name="Qiu H."/>
            <person name="Zel Zion U."/>
            <person name="Chan C.X."/>
            <person name="Stephens T.G."/>
            <person name="Weber A.P.M."/>
            <person name="Boo G.H."/>
            <person name="Boo S.M."/>
            <person name="Kim K.M."/>
            <person name="Shin Y."/>
            <person name="Jung M."/>
            <person name="Lee S.J."/>
            <person name="Yim H.S."/>
            <person name="Lee J.H."/>
            <person name="Bhattacharya D."/>
            <person name="Yoon H.S."/>
        </authorList>
    </citation>
    <scope>NUCLEOTIDE SEQUENCE [LARGE SCALE GENOMIC DNA]</scope>
    <source>
        <strain evidence="4 5">SKKU-2015</strain>
        <tissue evidence="4">Whole body</tissue>
    </source>
</reference>
<feature type="region of interest" description="Disordered" evidence="2">
    <location>
        <begin position="1"/>
        <end position="52"/>
    </location>
</feature>
<evidence type="ECO:0000256" key="2">
    <source>
        <dbReference type="SAM" id="MobiDB-lite"/>
    </source>
</evidence>
<evidence type="ECO:0000256" key="1">
    <source>
        <dbReference type="ARBA" id="ARBA00022723"/>
    </source>
</evidence>
<keyword evidence="5" id="KW-1185">Reference proteome</keyword>
<gene>
    <name evidence="4" type="ORF">BWQ96_07603</name>
</gene>
<proteinExistence type="predicted"/>
<evidence type="ECO:0000313" key="5">
    <source>
        <dbReference type="Proteomes" id="UP000247409"/>
    </source>
</evidence>
<evidence type="ECO:0000259" key="3">
    <source>
        <dbReference type="PROSITE" id="PS50846"/>
    </source>
</evidence>
<comment type="caution">
    <text evidence="4">The sequence shown here is derived from an EMBL/GenBank/DDBJ whole genome shotgun (WGS) entry which is preliminary data.</text>
</comment>